<gene>
    <name evidence="3" type="ORF">HD601_000763</name>
</gene>
<dbReference type="SUPFAM" id="SSF50475">
    <property type="entry name" value="FMN-binding split barrel"/>
    <property type="match status" value="1"/>
</dbReference>
<accession>A0A7W9GM33</accession>
<dbReference type="GO" id="GO:0005829">
    <property type="term" value="C:cytosol"/>
    <property type="evidence" value="ECO:0007669"/>
    <property type="project" value="TreeGrafter"/>
</dbReference>
<dbReference type="InterPro" id="IPR011576">
    <property type="entry name" value="Pyridox_Oxase_N"/>
</dbReference>
<keyword evidence="1" id="KW-0560">Oxidoreductase</keyword>
<dbReference type="RefSeq" id="WP_221440518.1">
    <property type="nucleotide sequence ID" value="NZ_JACHMM010000001.1"/>
</dbReference>
<dbReference type="Proteomes" id="UP000542813">
    <property type="component" value="Unassembled WGS sequence"/>
</dbReference>
<keyword evidence="4" id="KW-1185">Reference proteome</keyword>
<dbReference type="Gene3D" id="2.30.110.10">
    <property type="entry name" value="Electron Transport, Fmn-binding Protein, Chain A"/>
    <property type="match status" value="1"/>
</dbReference>
<dbReference type="EMBL" id="JACHMM010000001">
    <property type="protein sequence ID" value="MBB5786188.1"/>
    <property type="molecule type" value="Genomic_DNA"/>
</dbReference>
<dbReference type="InterPro" id="IPR052019">
    <property type="entry name" value="F420H2_bilvrd_red/Heme_oxyg"/>
</dbReference>
<organism evidence="3 4">
    <name type="scientific">Jiangella mangrovi</name>
    <dbReference type="NCBI Taxonomy" id="1524084"/>
    <lineage>
        <taxon>Bacteria</taxon>
        <taxon>Bacillati</taxon>
        <taxon>Actinomycetota</taxon>
        <taxon>Actinomycetes</taxon>
        <taxon>Jiangellales</taxon>
        <taxon>Jiangellaceae</taxon>
        <taxon>Jiangella</taxon>
    </lineage>
</organism>
<proteinExistence type="predicted"/>
<dbReference type="GO" id="GO:0070967">
    <property type="term" value="F:coenzyme F420 binding"/>
    <property type="evidence" value="ECO:0007669"/>
    <property type="project" value="TreeGrafter"/>
</dbReference>
<evidence type="ECO:0000256" key="1">
    <source>
        <dbReference type="ARBA" id="ARBA00023002"/>
    </source>
</evidence>
<dbReference type="Pfam" id="PF01243">
    <property type="entry name" value="PNPOx_N"/>
    <property type="match status" value="1"/>
</dbReference>
<dbReference type="InterPro" id="IPR012349">
    <property type="entry name" value="Split_barrel_FMN-bd"/>
</dbReference>
<dbReference type="AlphaFoldDB" id="A0A7W9GM33"/>
<evidence type="ECO:0000313" key="3">
    <source>
        <dbReference type="EMBL" id="MBB5786188.1"/>
    </source>
</evidence>
<dbReference type="PANTHER" id="PTHR35176:SF4">
    <property type="entry name" value="PYRIDOXAMINE 5'-PHOSPHATE OXIDASE-RELATED FMN-BINDING"/>
    <property type="match status" value="1"/>
</dbReference>
<reference evidence="3 4" key="1">
    <citation type="submission" date="2020-08" db="EMBL/GenBank/DDBJ databases">
        <title>Sequencing the genomes of 1000 actinobacteria strains.</title>
        <authorList>
            <person name="Klenk H.-P."/>
        </authorList>
    </citation>
    <scope>NUCLEOTIDE SEQUENCE [LARGE SCALE GENOMIC DNA]</scope>
    <source>
        <strain evidence="3 4">DSM 102122</strain>
    </source>
</reference>
<evidence type="ECO:0000313" key="4">
    <source>
        <dbReference type="Proteomes" id="UP000542813"/>
    </source>
</evidence>
<sequence length="174" mass="18635">MTPTTEFLFRPEDATPMSTDEADLMPWPAAAEQFAAAPKYWLATGRADGRPHVMPVLGVWLGATLAISCRPGSVKGRNLLRDGAGGGGHCVVTAATDLGDLVLEGTARHVTGLARQDAVAAAFAATYDWRFALRDGRIFDDSLPGSPEYAFFEITLAKAFGYGPDGLTATRWRF</sequence>
<dbReference type="PANTHER" id="PTHR35176">
    <property type="entry name" value="HEME OXYGENASE HI_0854-RELATED"/>
    <property type="match status" value="1"/>
</dbReference>
<dbReference type="GO" id="GO:0016627">
    <property type="term" value="F:oxidoreductase activity, acting on the CH-CH group of donors"/>
    <property type="evidence" value="ECO:0007669"/>
    <property type="project" value="TreeGrafter"/>
</dbReference>
<protein>
    <recommendedName>
        <fullName evidence="2">Pyridoxamine 5'-phosphate oxidase N-terminal domain-containing protein</fullName>
    </recommendedName>
</protein>
<name>A0A7W9GM33_9ACTN</name>
<comment type="caution">
    <text evidence="3">The sequence shown here is derived from an EMBL/GenBank/DDBJ whole genome shotgun (WGS) entry which is preliminary data.</text>
</comment>
<feature type="domain" description="Pyridoxamine 5'-phosphate oxidase N-terminal" evidence="2">
    <location>
        <begin position="29"/>
        <end position="159"/>
    </location>
</feature>
<evidence type="ECO:0000259" key="2">
    <source>
        <dbReference type="Pfam" id="PF01243"/>
    </source>
</evidence>